<keyword evidence="2" id="KW-1185">Reference proteome</keyword>
<reference evidence="2" key="1">
    <citation type="journal article" date="2019" name="Int. J. Syst. Evol. Microbiol.">
        <title>The Global Catalogue of Microorganisms (GCM) 10K type strain sequencing project: providing services to taxonomists for standard genome sequencing and annotation.</title>
        <authorList>
            <consortium name="The Broad Institute Genomics Platform"/>
            <consortium name="The Broad Institute Genome Sequencing Center for Infectious Disease"/>
            <person name="Wu L."/>
            <person name="Ma J."/>
        </authorList>
    </citation>
    <scope>NUCLEOTIDE SEQUENCE [LARGE SCALE GENOMIC DNA]</scope>
    <source>
        <strain evidence="2">KCTC 23299</strain>
    </source>
</reference>
<comment type="caution">
    <text evidence="1">The sequence shown here is derived from an EMBL/GenBank/DDBJ whole genome shotgun (WGS) entry which is preliminary data.</text>
</comment>
<name>A0ABW5ZYQ7_9BACT</name>
<dbReference type="Pfam" id="PF14092">
    <property type="entry name" value="DUF4270"/>
    <property type="match status" value="1"/>
</dbReference>
<gene>
    <name evidence="1" type="ORF">ACFS6H_00505</name>
</gene>
<dbReference type="InterPro" id="IPR025366">
    <property type="entry name" value="DUF4270"/>
</dbReference>
<evidence type="ECO:0000313" key="2">
    <source>
        <dbReference type="Proteomes" id="UP001597511"/>
    </source>
</evidence>
<sequence length="444" mass="49159">MMQRKTTGIFLWLTTIVTIACTRNDISFGTTPENEYTRLSYIDSVEIKLATVFADSFPTSGNTNFLLGQYDDPYLGTITGHNTFQLTVPGSIAEIPATAIFDSLSLIVRLNGYYYGDTTQPLNIQVKELATPITYSYNNKLYNTSTIATRSGTLGEKNGRIYPGIFDSILIKLDDAKGLELFNKLRSRAAEVTSETEFLNYFYGLTLTTGNTDAFMLGINAAASQIVMRVHYHKTIPYHEKQFIDFPSVTNDYAFNHLTADRTGTGLVSSGAGINITEIPAAQTNHVAFLQEGMSTYTKLTFPSLRNILVAKSNYTVKLIKAELILKPTPLSYNNSMYRLPDSLYLSATDASNLVGYTLTDSTGTATQYARAVIDNLYGEGTYYRFNITSYIGSLLSNLGTERQGLFLRQAGGVTPNLNRLVLSERGKDAYSSQLLLTVMYINK</sequence>
<proteinExistence type="predicted"/>
<dbReference type="Proteomes" id="UP001597511">
    <property type="component" value="Unassembled WGS sequence"/>
</dbReference>
<dbReference type="EMBL" id="JBHUOZ010000001">
    <property type="protein sequence ID" value="MFD2918164.1"/>
    <property type="molecule type" value="Genomic_DNA"/>
</dbReference>
<organism evidence="1 2">
    <name type="scientific">Terrimonas rubra</name>
    <dbReference type="NCBI Taxonomy" id="1035890"/>
    <lineage>
        <taxon>Bacteria</taxon>
        <taxon>Pseudomonadati</taxon>
        <taxon>Bacteroidota</taxon>
        <taxon>Chitinophagia</taxon>
        <taxon>Chitinophagales</taxon>
        <taxon>Chitinophagaceae</taxon>
        <taxon>Terrimonas</taxon>
    </lineage>
</organism>
<dbReference type="RefSeq" id="WP_386093796.1">
    <property type="nucleotide sequence ID" value="NZ_JBHUOZ010000001.1"/>
</dbReference>
<accession>A0ABW5ZYQ7</accession>
<protein>
    <submittedName>
        <fullName evidence="1">DUF4270 family protein</fullName>
    </submittedName>
</protein>
<evidence type="ECO:0000313" key="1">
    <source>
        <dbReference type="EMBL" id="MFD2918164.1"/>
    </source>
</evidence>
<dbReference type="PROSITE" id="PS51257">
    <property type="entry name" value="PROKAR_LIPOPROTEIN"/>
    <property type="match status" value="1"/>
</dbReference>